<feature type="transmembrane region" description="Helical" evidence="1">
    <location>
        <begin position="104"/>
        <end position="123"/>
    </location>
</feature>
<dbReference type="Proteomes" id="UP000320888">
    <property type="component" value="Unassembled WGS sequence"/>
</dbReference>
<evidence type="ECO:0000313" key="2">
    <source>
        <dbReference type="EMBL" id="TSB24953.1"/>
    </source>
</evidence>
<evidence type="ECO:0000256" key="1">
    <source>
        <dbReference type="SAM" id="Phobius"/>
    </source>
</evidence>
<keyword evidence="3" id="KW-1185">Reference proteome</keyword>
<evidence type="ECO:0000313" key="3">
    <source>
        <dbReference type="Proteomes" id="UP000320888"/>
    </source>
</evidence>
<proteinExistence type="predicted"/>
<dbReference type="EMBL" id="VKLS01000581">
    <property type="protein sequence ID" value="TSB24953.1"/>
    <property type="molecule type" value="Genomic_DNA"/>
</dbReference>
<dbReference type="AlphaFoldDB" id="A0A553Y7F9"/>
<dbReference type="OrthoDB" id="4219750at2"/>
<protein>
    <submittedName>
        <fullName evidence="2">Uncharacterized protein</fullName>
    </submittedName>
</protein>
<accession>A0A553Y7F9</accession>
<keyword evidence="1" id="KW-1133">Transmembrane helix</keyword>
<dbReference type="RefSeq" id="WP_143940970.1">
    <property type="nucleotide sequence ID" value="NZ_VKLS01000581.1"/>
</dbReference>
<name>A0A553Y7F9_9ACTN</name>
<keyword evidence="1" id="KW-0812">Transmembrane</keyword>
<keyword evidence="1" id="KW-0472">Membrane</keyword>
<gene>
    <name evidence="2" type="ORF">FNZ23_27190</name>
</gene>
<sequence length="172" mass="17823">MTIPAPVPDALPDRSVVLALQEITDDLLDGAPSPARSAEEAAQILGELLGGRPGGGPAAAARLLRDGADAPAAARRLLALLAADEDTAATAAPVLDDPPVDEQLAVVEVAGGAVVLFALVTWLQTKVHIKVHRQNRKNTIDFELTKEAIRGRELTELAATAEQILGDGAPQP</sequence>
<reference evidence="2 3" key="1">
    <citation type="submission" date="2019-07" db="EMBL/GenBank/DDBJ databases">
        <title>Draft genome for Streptomyces benahoarensis MZ03-48.</title>
        <authorList>
            <person name="Gonzalez-Pimentel J.L."/>
        </authorList>
    </citation>
    <scope>NUCLEOTIDE SEQUENCE [LARGE SCALE GENOMIC DNA]</scope>
    <source>
        <strain evidence="2 3">MZ03-48</strain>
    </source>
</reference>
<comment type="caution">
    <text evidence="2">The sequence shown here is derived from an EMBL/GenBank/DDBJ whole genome shotgun (WGS) entry which is preliminary data.</text>
</comment>
<organism evidence="2 3">
    <name type="scientific">Streptomyces benahoarensis</name>
    <dbReference type="NCBI Taxonomy" id="2595054"/>
    <lineage>
        <taxon>Bacteria</taxon>
        <taxon>Bacillati</taxon>
        <taxon>Actinomycetota</taxon>
        <taxon>Actinomycetes</taxon>
        <taxon>Kitasatosporales</taxon>
        <taxon>Streptomycetaceae</taxon>
        <taxon>Streptomyces</taxon>
    </lineage>
</organism>